<evidence type="ECO:0000256" key="2">
    <source>
        <dbReference type="ARBA" id="ARBA00022574"/>
    </source>
</evidence>
<keyword evidence="3" id="KW-0677">Repeat</keyword>
<feature type="compositionally biased region" description="Polar residues" evidence="5">
    <location>
        <begin position="135"/>
        <end position="145"/>
    </location>
</feature>
<feature type="repeat" description="WD" evidence="4">
    <location>
        <begin position="376"/>
        <end position="407"/>
    </location>
</feature>
<dbReference type="SMART" id="SM00320">
    <property type="entry name" value="WD40"/>
    <property type="match status" value="6"/>
</dbReference>
<keyword evidence="2 4" id="KW-0853">WD repeat</keyword>
<dbReference type="Pfam" id="PF24807">
    <property type="entry name" value="WD40_CDC20-Fz"/>
    <property type="match status" value="1"/>
</dbReference>
<dbReference type="GeneTree" id="ENSGT00950000183104"/>
<evidence type="ECO:0000313" key="7">
    <source>
        <dbReference type="Ensembl" id="ENSOCUP00000044321.1"/>
    </source>
</evidence>
<dbReference type="SMR" id="A0A5F9DFC0"/>
<dbReference type="SUPFAM" id="SSF50978">
    <property type="entry name" value="WD40 repeat-like"/>
    <property type="match status" value="1"/>
</dbReference>
<dbReference type="PROSITE" id="PS50082">
    <property type="entry name" value="WD_REPEATS_2"/>
    <property type="match status" value="3"/>
</dbReference>
<dbReference type="GO" id="GO:1990757">
    <property type="term" value="F:ubiquitin ligase activator activity"/>
    <property type="evidence" value="ECO:0007669"/>
    <property type="project" value="TreeGrafter"/>
</dbReference>
<reference evidence="7 8" key="1">
    <citation type="journal article" date="2011" name="Nature">
        <title>A high-resolution map of human evolutionary constraint using 29 mammals.</title>
        <authorList>
            <person name="Lindblad-Toh K."/>
            <person name="Garber M."/>
            <person name="Zuk O."/>
            <person name="Lin M.F."/>
            <person name="Parker B.J."/>
            <person name="Washietl S."/>
            <person name="Kheradpour P."/>
            <person name="Ernst J."/>
            <person name="Jordan G."/>
            <person name="Mauceli E."/>
            <person name="Ward L.D."/>
            <person name="Lowe C.B."/>
            <person name="Holloway A.K."/>
            <person name="Clamp M."/>
            <person name="Gnerre S."/>
            <person name="Alfoldi J."/>
            <person name="Beal K."/>
            <person name="Chang J."/>
            <person name="Clawson H."/>
            <person name="Cuff J."/>
            <person name="Di Palma F."/>
            <person name="Fitzgerald S."/>
            <person name="Flicek P."/>
            <person name="Guttman M."/>
            <person name="Hubisz M.J."/>
            <person name="Jaffe D.B."/>
            <person name="Jungreis I."/>
            <person name="Kent W.J."/>
            <person name="Kostka D."/>
            <person name="Lara M."/>
            <person name="Martins A.L."/>
            <person name="Massingham T."/>
            <person name="Moltke I."/>
            <person name="Raney B.J."/>
            <person name="Rasmussen M.D."/>
            <person name="Robinson J."/>
            <person name="Stark A."/>
            <person name="Vilella A.J."/>
            <person name="Wen J."/>
            <person name="Xie X."/>
            <person name="Zody M.C."/>
            <person name="Baldwin J."/>
            <person name="Bloom T."/>
            <person name="Chin C.W."/>
            <person name="Heiman D."/>
            <person name="Nicol R."/>
            <person name="Nusbaum C."/>
            <person name="Young S."/>
            <person name="Wilkinson J."/>
            <person name="Worley K.C."/>
            <person name="Kovar C.L."/>
            <person name="Muzny D.M."/>
            <person name="Gibbs R.A."/>
            <person name="Cree A."/>
            <person name="Dihn H.H."/>
            <person name="Fowler G."/>
            <person name="Jhangiani S."/>
            <person name="Joshi V."/>
            <person name="Lee S."/>
            <person name="Lewis L.R."/>
            <person name="Nazareth L.V."/>
            <person name="Okwuonu G."/>
            <person name="Santibanez J."/>
            <person name="Warren W.C."/>
            <person name="Mardis E.R."/>
            <person name="Weinstock G.M."/>
            <person name="Wilson R.K."/>
            <person name="Delehaunty K."/>
            <person name="Dooling D."/>
            <person name="Fronik C."/>
            <person name="Fulton L."/>
            <person name="Fulton B."/>
            <person name="Graves T."/>
            <person name="Minx P."/>
            <person name="Sodergren E."/>
            <person name="Birney E."/>
            <person name="Margulies E.H."/>
            <person name="Herrero J."/>
            <person name="Green E.D."/>
            <person name="Haussler D."/>
            <person name="Siepel A."/>
            <person name="Goldman N."/>
            <person name="Pollard K.S."/>
            <person name="Pedersen J.S."/>
            <person name="Lander E.S."/>
            <person name="Kellis M."/>
        </authorList>
    </citation>
    <scope>NUCLEOTIDE SEQUENCE [LARGE SCALE GENOMIC DNA]</scope>
    <source>
        <strain evidence="7 8">Thorbecke inbred</strain>
    </source>
</reference>
<dbReference type="InterPro" id="IPR033010">
    <property type="entry name" value="Cdc20/Fizzy"/>
</dbReference>
<dbReference type="PANTHER" id="PTHR19918">
    <property type="entry name" value="CELL DIVISION CYCLE 20 CDC20 FIZZY -RELATED"/>
    <property type="match status" value="1"/>
</dbReference>
<dbReference type="GO" id="GO:0010997">
    <property type="term" value="F:anaphase-promoting complex binding"/>
    <property type="evidence" value="ECO:0007669"/>
    <property type="project" value="InterPro"/>
</dbReference>
<evidence type="ECO:0000256" key="1">
    <source>
        <dbReference type="ARBA" id="ARBA00006445"/>
    </source>
</evidence>
<sequence>MSSLEGGAELCTLTLSLSSGCSYVTEVPRQGRPRCLGSGCVPRCFSLSLCSVFSKANVMRVLAQDMEKRSQGSPKIPDSVTTPYANFKSNFAKRLSAGVPVASSPIATRWQQSPTRELSACRLPEARSAAGLSESPGNDTLTPGSFNEPFKTPVQEGSETKNSALHFGETPRALDRGWKESVASKGQKCLNLLFGTQRAAQWVAGNMQLCEQSQCVWKGCRGGVRNESFDLERFGDANYSMLQPEKKIHLTGLRNDYYLNILDWNFQNLVAIALGSAVYIWNGENHSGIENIDLSFTCNYISSVSWIKEGTCLAVGTSEGEVQLWDVVTKKRLRTMLGHLSVVGALSWNHCILSSGSRLGRVYHHDVRVAQHRVGTLGHKQAVCALKWSPDGRLLSSGCSDGLLTIWPHDPGASAQAQPLKVIPQSTAVKAMDWCPWQSSVLAVGGGMKDGCLHVLDINTGKSIQTPSTNSQICSLVWLPMTKEIATGQGTPSNDVTVWTCPSLSRSGAFFGHRGRVLHLALSPDQTRVFSAAADGTACVWSCCWPPRPSELQSPPS</sequence>
<dbReference type="STRING" id="9986.ENSOCUP00000044321"/>
<gene>
    <name evidence="7" type="primary">CDC20B</name>
</gene>
<dbReference type="Bgee" id="ENSOCUG00000015246">
    <property type="expression patterns" value="Expressed in upper lobe of left lung and 6 other cell types or tissues"/>
</dbReference>
<reference evidence="7" key="2">
    <citation type="submission" date="2025-08" db="UniProtKB">
        <authorList>
            <consortium name="Ensembl"/>
        </authorList>
    </citation>
    <scope>IDENTIFICATION</scope>
    <source>
        <strain evidence="7">Thorbecke</strain>
    </source>
</reference>
<dbReference type="Proteomes" id="UP000001811">
    <property type="component" value="Chromosome 11"/>
</dbReference>
<comment type="similarity">
    <text evidence="1">Belongs to the WD repeat CDC20/Fizzy family.</text>
</comment>
<dbReference type="GO" id="GO:0005680">
    <property type="term" value="C:anaphase-promoting complex"/>
    <property type="evidence" value="ECO:0007669"/>
    <property type="project" value="TreeGrafter"/>
</dbReference>
<dbReference type="GO" id="GO:1905786">
    <property type="term" value="P:positive regulation of anaphase-promoting complex-dependent catabolic process"/>
    <property type="evidence" value="ECO:0007669"/>
    <property type="project" value="TreeGrafter"/>
</dbReference>
<feature type="domain" description="CDC20/Fizzy WD40" evidence="6">
    <location>
        <begin position="252"/>
        <end position="541"/>
    </location>
</feature>
<dbReference type="InterPro" id="IPR015943">
    <property type="entry name" value="WD40/YVTN_repeat-like_dom_sf"/>
</dbReference>
<dbReference type="InParanoid" id="A0A5F9DFC0"/>
<evidence type="ECO:0000256" key="4">
    <source>
        <dbReference type="PROSITE-ProRule" id="PRU00221"/>
    </source>
</evidence>
<organism evidence="7 8">
    <name type="scientific">Oryctolagus cuniculus</name>
    <name type="common">Rabbit</name>
    <dbReference type="NCBI Taxonomy" id="9986"/>
    <lineage>
        <taxon>Eukaryota</taxon>
        <taxon>Metazoa</taxon>
        <taxon>Chordata</taxon>
        <taxon>Craniata</taxon>
        <taxon>Vertebrata</taxon>
        <taxon>Euteleostomi</taxon>
        <taxon>Mammalia</taxon>
        <taxon>Eutheria</taxon>
        <taxon>Euarchontoglires</taxon>
        <taxon>Glires</taxon>
        <taxon>Lagomorpha</taxon>
        <taxon>Leporidae</taxon>
        <taxon>Oryctolagus</taxon>
    </lineage>
</organism>
<evidence type="ECO:0000259" key="6">
    <source>
        <dbReference type="Pfam" id="PF24807"/>
    </source>
</evidence>
<keyword evidence="8" id="KW-1185">Reference proteome</keyword>
<proteinExistence type="inferred from homology"/>
<feature type="region of interest" description="Disordered" evidence="5">
    <location>
        <begin position="128"/>
        <end position="168"/>
    </location>
</feature>
<dbReference type="InterPro" id="IPR056150">
    <property type="entry name" value="WD40_CDC20-Fz"/>
</dbReference>
<dbReference type="InterPro" id="IPR001680">
    <property type="entry name" value="WD40_rpt"/>
</dbReference>
<dbReference type="InterPro" id="IPR036322">
    <property type="entry name" value="WD40_repeat_dom_sf"/>
</dbReference>
<protein>
    <submittedName>
        <fullName evidence="7">Cell division cycle 20B</fullName>
    </submittedName>
</protein>
<dbReference type="GO" id="GO:0031145">
    <property type="term" value="P:anaphase-promoting complex-dependent catabolic process"/>
    <property type="evidence" value="ECO:0007669"/>
    <property type="project" value="TreeGrafter"/>
</dbReference>
<dbReference type="FunCoup" id="A0A5F9DFC0">
    <property type="interactions" value="4"/>
</dbReference>
<dbReference type="GO" id="GO:0097742">
    <property type="term" value="P:de novo centriole assembly"/>
    <property type="evidence" value="ECO:0007669"/>
    <property type="project" value="Ensembl"/>
</dbReference>
<evidence type="ECO:0000256" key="5">
    <source>
        <dbReference type="SAM" id="MobiDB-lite"/>
    </source>
</evidence>
<evidence type="ECO:0000313" key="8">
    <source>
        <dbReference type="Proteomes" id="UP000001811"/>
    </source>
</evidence>
<accession>A0A5F9DFC0</accession>
<name>A0A5F9DFC0_RABIT</name>
<feature type="repeat" description="WD" evidence="4">
    <location>
        <begin position="301"/>
        <end position="335"/>
    </location>
</feature>
<evidence type="ECO:0000256" key="3">
    <source>
        <dbReference type="ARBA" id="ARBA00022737"/>
    </source>
</evidence>
<dbReference type="Ensembl" id="ENSOCUT00000054176.1">
    <property type="protein sequence ID" value="ENSOCUP00000044321.1"/>
    <property type="gene ID" value="ENSOCUG00000015246.4"/>
</dbReference>
<dbReference type="AlphaFoldDB" id="A0A5F9DFC0"/>
<dbReference type="GO" id="GO:0098536">
    <property type="term" value="C:deuterosome"/>
    <property type="evidence" value="ECO:0007669"/>
    <property type="project" value="Ensembl"/>
</dbReference>
<reference evidence="7" key="3">
    <citation type="submission" date="2025-09" db="UniProtKB">
        <authorList>
            <consortium name="Ensembl"/>
        </authorList>
    </citation>
    <scope>IDENTIFICATION</scope>
    <source>
        <strain evidence="7">Thorbecke</strain>
    </source>
</reference>
<dbReference type="Gene3D" id="2.130.10.10">
    <property type="entry name" value="YVTN repeat-like/Quinoprotein amine dehydrogenase"/>
    <property type="match status" value="1"/>
</dbReference>
<feature type="repeat" description="WD" evidence="4">
    <location>
        <begin position="510"/>
        <end position="542"/>
    </location>
</feature>
<dbReference type="PANTHER" id="PTHR19918:SF4">
    <property type="entry name" value="CELL DIVISION CYCLE PROTEIN 20 HOMOLOG B"/>
    <property type="match status" value="1"/>
</dbReference>
<dbReference type="PROSITE" id="PS50294">
    <property type="entry name" value="WD_REPEATS_REGION"/>
    <property type="match status" value="2"/>
</dbReference>
<dbReference type="EMBL" id="AAGW02030810">
    <property type="status" value="NOT_ANNOTATED_CDS"/>
    <property type="molecule type" value="Genomic_DNA"/>
</dbReference>